<evidence type="ECO:0000313" key="3">
    <source>
        <dbReference type="Proteomes" id="UP000010798"/>
    </source>
</evidence>
<dbReference type="HOGENOM" id="CLU_2847483_0_0_0"/>
<reference evidence="2 3" key="1">
    <citation type="submission" date="2012-02" db="EMBL/GenBank/DDBJ databases">
        <title>Complete sequence of chromosome of Singulisphaera acidiphila DSM 18658.</title>
        <authorList>
            <consortium name="US DOE Joint Genome Institute (JGI-PGF)"/>
            <person name="Lucas S."/>
            <person name="Copeland A."/>
            <person name="Lapidus A."/>
            <person name="Glavina del Rio T."/>
            <person name="Dalin E."/>
            <person name="Tice H."/>
            <person name="Bruce D."/>
            <person name="Goodwin L."/>
            <person name="Pitluck S."/>
            <person name="Peters L."/>
            <person name="Ovchinnikova G."/>
            <person name="Chertkov O."/>
            <person name="Kyrpides N."/>
            <person name="Mavromatis K."/>
            <person name="Ivanova N."/>
            <person name="Brettin T."/>
            <person name="Detter J.C."/>
            <person name="Han C."/>
            <person name="Larimer F."/>
            <person name="Land M."/>
            <person name="Hauser L."/>
            <person name="Markowitz V."/>
            <person name="Cheng J.-F."/>
            <person name="Hugenholtz P."/>
            <person name="Woyke T."/>
            <person name="Wu D."/>
            <person name="Tindall B."/>
            <person name="Pomrenke H."/>
            <person name="Brambilla E."/>
            <person name="Klenk H.-P."/>
            <person name="Eisen J.A."/>
        </authorList>
    </citation>
    <scope>NUCLEOTIDE SEQUENCE [LARGE SCALE GENOMIC DNA]</scope>
    <source>
        <strain evidence="3">ATCC BAA-1392 / DSM 18658 / VKM B-2454 / MOB10</strain>
    </source>
</reference>
<dbReference type="Proteomes" id="UP000010798">
    <property type="component" value="Chromosome"/>
</dbReference>
<gene>
    <name evidence="2" type="ordered locus">Sinac_5759</name>
</gene>
<dbReference type="KEGG" id="saci:Sinac_5759"/>
<organism evidence="2 3">
    <name type="scientific">Singulisphaera acidiphila (strain ATCC BAA-1392 / DSM 18658 / VKM B-2454 / MOB10)</name>
    <dbReference type="NCBI Taxonomy" id="886293"/>
    <lineage>
        <taxon>Bacteria</taxon>
        <taxon>Pseudomonadati</taxon>
        <taxon>Planctomycetota</taxon>
        <taxon>Planctomycetia</taxon>
        <taxon>Isosphaerales</taxon>
        <taxon>Isosphaeraceae</taxon>
        <taxon>Singulisphaera</taxon>
    </lineage>
</organism>
<feature type="compositionally biased region" description="Low complexity" evidence="1">
    <location>
        <begin position="33"/>
        <end position="51"/>
    </location>
</feature>
<evidence type="ECO:0000313" key="2">
    <source>
        <dbReference type="EMBL" id="AGA29889.1"/>
    </source>
</evidence>
<name>L0DKJ6_SINAD</name>
<keyword evidence="3" id="KW-1185">Reference proteome</keyword>
<dbReference type="AlphaFoldDB" id="L0DKJ6"/>
<evidence type="ECO:0000256" key="1">
    <source>
        <dbReference type="SAM" id="MobiDB-lite"/>
    </source>
</evidence>
<feature type="region of interest" description="Disordered" evidence="1">
    <location>
        <begin position="22"/>
        <end position="65"/>
    </location>
</feature>
<proteinExistence type="predicted"/>
<dbReference type="RefSeq" id="WP_015248986.1">
    <property type="nucleotide sequence ID" value="NC_019892.1"/>
</dbReference>
<accession>L0DKJ6</accession>
<feature type="compositionally biased region" description="Polar residues" evidence="1">
    <location>
        <begin position="56"/>
        <end position="65"/>
    </location>
</feature>
<protein>
    <submittedName>
        <fullName evidence="2">Uncharacterized protein</fullName>
    </submittedName>
</protein>
<dbReference type="EMBL" id="CP003364">
    <property type="protein sequence ID" value="AGA29889.1"/>
    <property type="molecule type" value="Genomic_DNA"/>
</dbReference>
<sequence>MSGPIIRKYGFPNFENIFGARELEHGVDEQGQAEAAAPASSESKTETGSTKPAPAKSTSNSKKPS</sequence>